<name>A0A6D2L4E0_9BRAS</name>
<evidence type="ECO:0000259" key="7">
    <source>
        <dbReference type="PROSITE" id="PS51032"/>
    </source>
</evidence>
<dbReference type="EMBL" id="CACVBM020001873">
    <property type="protein sequence ID" value="CAA7061492.1"/>
    <property type="molecule type" value="Genomic_DNA"/>
</dbReference>
<protein>
    <recommendedName>
        <fullName evidence="7">AP2/ERF domain-containing protein</fullName>
    </recommendedName>
</protein>
<reference evidence="8" key="1">
    <citation type="submission" date="2020-01" db="EMBL/GenBank/DDBJ databases">
        <authorList>
            <person name="Mishra B."/>
        </authorList>
    </citation>
    <scope>NUCLEOTIDE SEQUENCE [LARGE SCALE GENOMIC DNA]</scope>
</reference>
<evidence type="ECO:0000256" key="3">
    <source>
        <dbReference type="ARBA" id="ARBA00023125"/>
    </source>
</evidence>
<keyword evidence="2" id="KW-0805">Transcription regulation</keyword>
<comment type="caution">
    <text evidence="8">The sequence shown here is derived from an EMBL/GenBank/DDBJ whole genome shotgun (WGS) entry which is preliminary data.</text>
</comment>
<dbReference type="PRINTS" id="PR00367">
    <property type="entry name" value="ETHRSPELEMNT"/>
</dbReference>
<dbReference type="AlphaFoldDB" id="A0A6D2L4E0"/>
<proteinExistence type="predicted"/>
<evidence type="ECO:0000256" key="1">
    <source>
        <dbReference type="ARBA" id="ARBA00004123"/>
    </source>
</evidence>
<dbReference type="InterPro" id="IPR001471">
    <property type="entry name" value="AP2/ERF_dom"/>
</dbReference>
<keyword evidence="4" id="KW-0804">Transcription</keyword>
<dbReference type="InterPro" id="IPR036955">
    <property type="entry name" value="AP2/ERF_dom_sf"/>
</dbReference>
<comment type="subcellular location">
    <subcellularLocation>
        <location evidence="1">Nucleus</location>
    </subcellularLocation>
</comment>
<dbReference type="CDD" id="cd00018">
    <property type="entry name" value="AP2"/>
    <property type="match status" value="2"/>
</dbReference>
<dbReference type="Gene3D" id="3.30.730.10">
    <property type="entry name" value="AP2/ERF domain"/>
    <property type="match status" value="2"/>
</dbReference>
<evidence type="ECO:0000256" key="2">
    <source>
        <dbReference type="ARBA" id="ARBA00023015"/>
    </source>
</evidence>
<dbReference type="Proteomes" id="UP000467841">
    <property type="component" value="Unassembled WGS sequence"/>
</dbReference>
<organism evidence="8 9">
    <name type="scientific">Microthlaspi erraticum</name>
    <dbReference type="NCBI Taxonomy" id="1685480"/>
    <lineage>
        <taxon>Eukaryota</taxon>
        <taxon>Viridiplantae</taxon>
        <taxon>Streptophyta</taxon>
        <taxon>Embryophyta</taxon>
        <taxon>Tracheophyta</taxon>
        <taxon>Spermatophyta</taxon>
        <taxon>Magnoliopsida</taxon>
        <taxon>eudicotyledons</taxon>
        <taxon>Gunneridae</taxon>
        <taxon>Pentapetalae</taxon>
        <taxon>rosids</taxon>
        <taxon>malvids</taxon>
        <taxon>Brassicales</taxon>
        <taxon>Brassicaceae</taxon>
        <taxon>Coluteocarpeae</taxon>
        <taxon>Microthlaspi</taxon>
    </lineage>
</organism>
<evidence type="ECO:0000313" key="9">
    <source>
        <dbReference type="Proteomes" id="UP000467841"/>
    </source>
</evidence>
<dbReference type="InterPro" id="IPR016177">
    <property type="entry name" value="DNA-bd_dom_sf"/>
</dbReference>
<dbReference type="GO" id="GO:0003677">
    <property type="term" value="F:DNA binding"/>
    <property type="evidence" value="ECO:0007669"/>
    <property type="project" value="UniProtKB-KW"/>
</dbReference>
<evidence type="ECO:0000313" key="8">
    <source>
        <dbReference type="EMBL" id="CAA7061492.1"/>
    </source>
</evidence>
<gene>
    <name evidence="8" type="ORF">MERR_LOCUS48728</name>
</gene>
<dbReference type="SMART" id="SM00380">
    <property type="entry name" value="AP2"/>
    <property type="match status" value="2"/>
</dbReference>
<keyword evidence="9" id="KW-1185">Reference proteome</keyword>
<sequence>MNNNNWLGFSLSPHDHNHHHTEVDSSTTTTAVDVAGEYCFDLAAASDESSAVQTSFPSPFGVVLDAFTRDNNSHSRDWDTNGGACSNIHNNDQNGPKLENFFGRTSTVYNTNENVGDGSAGCGGGDGSGGGSLGLSMIKTWLSNQPVANVDHQDSGNGARGLSLSMNSSTTCDSNNYNNNSVVVQEKTVPDVVQATPKKTIESFGQRTSIYRGVTRHRWTGRYEAHLWDNSCKREGQTRKGRQGGYDKEEKAAKAYDLAALKYWGTTTTTNFPMGEYEKEVEEMKHMTRQEYVASLRRHHQHGRWQARIGRVAGNKDLYLGTFGTQEEAAEAYDIAAIKFRGLSAVTNFDMNRYNVKAILDSPSLPIGSAAKRLKDVSHHVPSMMISSNVSESENNSTGWQNAAFQHHQGMDLSLFQQQHGGYYNGGNLSTASARACFKQEEDQQHFLSNSSSLMTNIDHHSPASDDSVTVCGNVGGYGGYQGFAIPFGTSVACDAFTAPEIAYNARSHFYYAPQLERIQHTPEGDFPVPISNNVGYFHGEGGGEGASPFSVWNDA</sequence>
<feature type="domain" description="AP2/ERF" evidence="7">
    <location>
        <begin position="210"/>
        <end position="273"/>
    </location>
</feature>
<dbReference type="FunFam" id="3.30.730.10:FF:000003">
    <property type="entry name" value="AP2-like ethylene-responsive transcription factor ANT"/>
    <property type="match status" value="1"/>
</dbReference>
<keyword evidence="3" id="KW-0238">DNA-binding</keyword>
<evidence type="ECO:0000256" key="5">
    <source>
        <dbReference type="ARBA" id="ARBA00023242"/>
    </source>
</evidence>
<feature type="domain" description="AP2/ERF" evidence="7">
    <location>
        <begin position="291"/>
        <end position="350"/>
    </location>
</feature>
<dbReference type="PROSITE" id="PS51032">
    <property type="entry name" value="AP2_ERF"/>
    <property type="match status" value="2"/>
</dbReference>
<feature type="region of interest" description="Disordered" evidence="6">
    <location>
        <begin position="1"/>
        <end position="24"/>
    </location>
</feature>
<dbReference type="OrthoDB" id="207175at2759"/>
<dbReference type="PANTHER" id="PTHR32467:SF72">
    <property type="entry name" value="AP2-LIKE ETHYLENE-RESPONSIVE TRANSCRIPTION FACTOR BBM"/>
    <property type="match status" value="1"/>
</dbReference>
<evidence type="ECO:0000256" key="4">
    <source>
        <dbReference type="ARBA" id="ARBA00023163"/>
    </source>
</evidence>
<evidence type="ECO:0000256" key="6">
    <source>
        <dbReference type="SAM" id="MobiDB-lite"/>
    </source>
</evidence>
<dbReference type="PANTHER" id="PTHR32467">
    <property type="entry name" value="AP2-LIKE ETHYLENE-RESPONSIVE TRANSCRIPTION FACTOR"/>
    <property type="match status" value="1"/>
</dbReference>
<accession>A0A6D2L4E0</accession>
<dbReference type="GO" id="GO:0003700">
    <property type="term" value="F:DNA-binding transcription factor activity"/>
    <property type="evidence" value="ECO:0007669"/>
    <property type="project" value="InterPro"/>
</dbReference>
<dbReference type="SUPFAM" id="SSF54171">
    <property type="entry name" value="DNA-binding domain"/>
    <property type="match status" value="2"/>
</dbReference>
<keyword evidence="5" id="KW-0539">Nucleus</keyword>
<dbReference type="GO" id="GO:0005634">
    <property type="term" value="C:nucleus"/>
    <property type="evidence" value="ECO:0007669"/>
    <property type="project" value="UniProtKB-SubCell"/>
</dbReference>